<evidence type="ECO:0000313" key="2">
    <source>
        <dbReference type="EMBL" id="TNU75790.1"/>
    </source>
</evidence>
<dbReference type="InterPro" id="IPR036102">
    <property type="entry name" value="OsmC/Ohrsf"/>
</dbReference>
<dbReference type="OrthoDB" id="4703953at2"/>
<dbReference type="InterPro" id="IPR003718">
    <property type="entry name" value="OsmC/Ohr_fam"/>
</dbReference>
<sequence>MGDDGDDDTPRDDEQTAASTDSTADAPAPFLVAERVGKATYVGRNERGATVRIGPEGDDGVFSPGELLAVAVAACTGMSADSRVSWELGDDVPISVGVSRVKAEGENRYERFAVELVVTAPHQDVARQQRMLATARKAIEQYCTVSRTLEASAAVALSLTAEGGTAAPSAPPA</sequence>
<gene>
    <name evidence="2" type="ORF">FH969_05695</name>
</gene>
<accession>A0A5C5BEX0</accession>
<name>A0A5C5BEX0_9MICO</name>
<evidence type="ECO:0000313" key="3">
    <source>
        <dbReference type="Proteomes" id="UP000313849"/>
    </source>
</evidence>
<dbReference type="Proteomes" id="UP000313849">
    <property type="component" value="Unassembled WGS sequence"/>
</dbReference>
<evidence type="ECO:0000256" key="1">
    <source>
        <dbReference type="SAM" id="MobiDB-lite"/>
    </source>
</evidence>
<organism evidence="2 3">
    <name type="scientific">Miniimonas arenae</name>
    <dbReference type="NCBI Taxonomy" id="676201"/>
    <lineage>
        <taxon>Bacteria</taxon>
        <taxon>Bacillati</taxon>
        <taxon>Actinomycetota</taxon>
        <taxon>Actinomycetes</taxon>
        <taxon>Micrococcales</taxon>
        <taxon>Beutenbergiaceae</taxon>
        <taxon>Miniimonas</taxon>
    </lineage>
</organism>
<proteinExistence type="predicted"/>
<reference evidence="2 3" key="1">
    <citation type="submission" date="2019-06" db="EMBL/GenBank/DDBJ databases">
        <title>Draft genome sequence of Miniimonas arenae KCTC 19750T isolated from sea sand.</title>
        <authorList>
            <person name="Park S.-J."/>
        </authorList>
    </citation>
    <scope>NUCLEOTIDE SEQUENCE [LARGE SCALE GENOMIC DNA]</scope>
    <source>
        <strain evidence="2 3">KCTC 19750</strain>
    </source>
</reference>
<dbReference type="Gene3D" id="3.30.300.20">
    <property type="match status" value="1"/>
</dbReference>
<dbReference type="AlphaFoldDB" id="A0A5C5BEX0"/>
<feature type="compositionally biased region" description="Acidic residues" evidence="1">
    <location>
        <begin position="1"/>
        <end position="11"/>
    </location>
</feature>
<dbReference type="SUPFAM" id="SSF82784">
    <property type="entry name" value="OsmC-like"/>
    <property type="match status" value="1"/>
</dbReference>
<feature type="region of interest" description="Disordered" evidence="1">
    <location>
        <begin position="1"/>
        <end position="30"/>
    </location>
</feature>
<protein>
    <submittedName>
        <fullName evidence="2">OsmC family peroxiredoxin</fullName>
    </submittedName>
</protein>
<dbReference type="RefSeq" id="WP_139986440.1">
    <property type="nucleotide sequence ID" value="NZ_VENP01000015.1"/>
</dbReference>
<dbReference type="EMBL" id="VENP01000015">
    <property type="protein sequence ID" value="TNU75790.1"/>
    <property type="molecule type" value="Genomic_DNA"/>
</dbReference>
<feature type="compositionally biased region" description="Low complexity" evidence="1">
    <location>
        <begin position="16"/>
        <end position="29"/>
    </location>
</feature>
<keyword evidence="3" id="KW-1185">Reference proteome</keyword>
<dbReference type="Pfam" id="PF02566">
    <property type="entry name" value="OsmC"/>
    <property type="match status" value="1"/>
</dbReference>
<comment type="caution">
    <text evidence="2">The sequence shown here is derived from an EMBL/GenBank/DDBJ whole genome shotgun (WGS) entry which is preliminary data.</text>
</comment>
<dbReference type="InterPro" id="IPR015946">
    <property type="entry name" value="KH_dom-like_a/b"/>
</dbReference>